<keyword evidence="3" id="KW-1185">Reference proteome</keyword>
<sequence length="215" mass="23914">MDAFSFSSHNLLHSTILNSSGEPTYSFHAAKNITGQEKSSKLYIEKVKGSGQNSDPEKESMATVEHHDFRSDVVKIWGKEMKPLHWHDKPKKLLFTSTLNGKEYEWSTENSGKTFKLSQKVIPATSETEIEWKEIALFQQGKIGHTEPSENNDGRPHPQKATLYAHPEGLDMLDEIIPTFVYFLMVQTRESIGKRVGGIALQLVISSAAALGGGA</sequence>
<protein>
    <recommendedName>
        <fullName evidence="1">DUF6593 domain-containing protein</fullName>
    </recommendedName>
</protein>
<dbReference type="AlphaFoldDB" id="A0A4S8LF63"/>
<dbReference type="EMBL" id="ML179442">
    <property type="protein sequence ID" value="THU87627.1"/>
    <property type="molecule type" value="Genomic_DNA"/>
</dbReference>
<reference evidence="2 3" key="1">
    <citation type="journal article" date="2019" name="Nat. Ecol. Evol.">
        <title>Megaphylogeny resolves global patterns of mushroom evolution.</title>
        <authorList>
            <person name="Varga T."/>
            <person name="Krizsan K."/>
            <person name="Foldi C."/>
            <person name="Dima B."/>
            <person name="Sanchez-Garcia M."/>
            <person name="Sanchez-Ramirez S."/>
            <person name="Szollosi G.J."/>
            <person name="Szarkandi J.G."/>
            <person name="Papp V."/>
            <person name="Albert L."/>
            <person name="Andreopoulos W."/>
            <person name="Angelini C."/>
            <person name="Antonin V."/>
            <person name="Barry K.W."/>
            <person name="Bougher N.L."/>
            <person name="Buchanan P."/>
            <person name="Buyck B."/>
            <person name="Bense V."/>
            <person name="Catcheside P."/>
            <person name="Chovatia M."/>
            <person name="Cooper J."/>
            <person name="Damon W."/>
            <person name="Desjardin D."/>
            <person name="Finy P."/>
            <person name="Geml J."/>
            <person name="Haridas S."/>
            <person name="Hughes K."/>
            <person name="Justo A."/>
            <person name="Karasinski D."/>
            <person name="Kautmanova I."/>
            <person name="Kiss B."/>
            <person name="Kocsube S."/>
            <person name="Kotiranta H."/>
            <person name="LaButti K.M."/>
            <person name="Lechner B.E."/>
            <person name="Liimatainen K."/>
            <person name="Lipzen A."/>
            <person name="Lukacs Z."/>
            <person name="Mihaltcheva S."/>
            <person name="Morgado L.N."/>
            <person name="Niskanen T."/>
            <person name="Noordeloos M.E."/>
            <person name="Ohm R.A."/>
            <person name="Ortiz-Santana B."/>
            <person name="Ovrebo C."/>
            <person name="Racz N."/>
            <person name="Riley R."/>
            <person name="Savchenko A."/>
            <person name="Shiryaev A."/>
            <person name="Soop K."/>
            <person name="Spirin V."/>
            <person name="Szebenyi C."/>
            <person name="Tomsovsky M."/>
            <person name="Tulloss R.E."/>
            <person name="Uehling J."/>
            <person name="Grigoriev I.V."/>
            <person name="Vagvolgyi C."/>
            <person name="Papp T."/>
            <person name="Martin F.M."/>
            <person name="Miettinen O."/>
            <person name="Hibbett D.S."/>
            <person name="Nagy L.G."/>
        </authorList>
    </citation>
    <scope>NUCLEOTIDE SEQUENCE [LARGE SCALE GENOMIC DNA]</scope>
    <source>
        <strain evidence="2 3">CBS 962.96</strain>
    </source>
</reference>
<dbReference type="Proteomes" id="UP000297245">
    <property type="component" value="Unassembled WGS sequence"/>
</dbReference>
<dbReference type="Pfam" id="PF20236">
    <property type="entry name" value="DUF6593"/>
    <property type="match status" value="1"/>
</dbReference>
<name>A0A4S8LF63_DENBC</name>
<accession>A0A4S8LF63</accession>
<feature type="domain" description="DUF6593" evidence="1">
    <location>
        <begin position="10"/>
        <end position="183"/>
    </location>
</feature>
<dbReference type="OrthoDB" id="3360976at2759"/>
<gene>
    <name evidence="2" type="ORF">K435DRAFT_867109</name>
</gene>
<evidence type="ECO:0000313" key="3">
    <source>
        <dbReference type="Proteomes" id="UP000297245"/>
    </source>
</evidence>
<dbReference type="InterPro" id="IPR046528">
    <property type="entry name" value="DUF6593"/>
</dbReference>
<organism evidence="2 3">
    <name type="scientific">Dendrothele bispora (strain CBS 962.96)</name>
    <dbReference type="NCBI Taxonomy" id="1314807"/>
    <lineage>
        <taxon>Eukaryota</taxon>
        <taxon>Fungi</taxon>
        <taxon>Dikarya</taxon>
        <taxon>Basidiomycota</taxon>
        <taxon>Agaricomycotina</taxon>
        <taxon>Agaricomycetes</taxon>
        <taxon>Agaricomycetidae</taxon>
        <taxon>Agaricales</taxon>
        <taxon>Agaricales incertae sedis</taxon>
        <taxon>Dendrothele</taxon>
    </lineage>
</organism>
<evidence type="ECO:0000259" key="1">
    <source>
        <dbReference type="Pfam" id="PF20236"/>
    </source>
</evidence>
<evidence type="ECO:0000313" key="2">
    <source>
        <dbReference type="EMBL" id="THU87627.1"/>
    </source>
</evidence>
<proteinExistence type="predicted"/>